<dbReference type="PANTHER" id="PTHR43643">
    <property type="entry name" value="HISTIDINOL-PHOSPHATE AMINOTRANSFERASE 2"/>
    <property type="match status" value="1"/>
</dbReference>
<evidence type="ECO:0000256" key="1">
    <source>
        <dbReference type="ARBA" id="ARBA00001933"/>
    </source>
</evidence>
<dbReference type="SUPFAM" id="SSF53383">
    <property type="entry name" value="PLP-dependent transferases"/>
    <property type="match status" value="1"/>
</dbReference>
<dbReference type="Gene3D" id="3.90.1150.10">
    <property type="entry name" value="Aspartate Aminotransferase, domain 1"/>
    <property type="match status" value="1"/>
</dbReference>
<evidence type="ECO:0000313" key="13">
    <source>
        <dbReference type="EMBL" id="MBT9432009.1"/>
    </source>
</evidence>
<evidence type="ECO:0000256" key="7">
    <source>
        <dbReference type="ARBA" id="ARBA00022679"/>
    </source>
</evidence>
<dbReference type="EC" id="2.6.1.9" evidence="4"/>
<evidence type="ECO:0000256" key="10">
    <source>
        <dbReference type="ARBA" id="ARBA00047481"/>
    </source>
</evidence>
<dbReference type="InterPro" id="IPR001917">
    <property type="entry name" value="Aminotrans_II_pyridoxalP_BS"/>
</dbReference>
<evidence type="ECO:0000256" key="6">
    <source>
        <dbReference type="ARBA" id="ARBA00022605"/>
    </source>
</evidence>
<keyword evidence="6" id="KW-0028">Amino-acid biosynthesis</keyword>
<dbReference type="InterPro" id="IPR004839">
    <property type="entry name" value="Aminotransferase_I/II_large"/>
</dbReference>
<evidence type="ECO:0000313" key="14">
    <source>
        <dbReference type="Proteomes" id="UP000811282"/>
    </source>
</evidence>
<feature type="domain" description="Aminotransferase class I/classII large" evidence="12">
    <location>
        <begin position="37"/>
        <end position="330"/>
    </location>
</feature>
<keyword evidence="14" id="KW-1185">Reference proteome</keyword>
<protein>
    <recommendedName>
        <fullName evidence="4">histidinol-phosphate transaminase</fullName>
        <ecNumber evidence="4">2.6.1.9</ecNumber>
    </recommendedName>
</protein>
<dbReference type="PANTHER" id="PTHR43643:SF6">
    <property type="entry name" value="HISTIDINOL-PHOSPHATE AMINOTRANSFERASE"/>
    <property type="match status" value="1"/>
</dbReference>
<keyword evidence="8 11" id="KW-0663">Pyridoxal phosphate</keyword>
<dbReference type="CDD" id="cd00609">
    <property type="entry name" value="AAT_like"/>
    <property type="match status" value="1"/>
</dbReference>
<comment type="similarity">
    <text evidence="3">Belongs to the class-II pyridoxal-phosphate-dependent aminotransferase family. Histidinol-phosphate aminotransferase subfamily.</text>
</comment>
<comment type="cofactor">
    <cofactor evidence="1 11">
        <name>pyridoxal 5'-phosphate</name>
        <dbReference type="ChEBI" id="CHEBI:597326"/>
    </cofactor>
</comment>
<sequence length="342" mass="37725">MTRLPTFNTCDRHVRHRLHLNETDSKVVHPLQTCFNEEFARISIYPDPENQVATECIDRHYRLSADQLLLGNGVDEIILLICLSFLQYGRQALLSESTFPGYQAAVRLAGGHCLWVPLDRGRCDLQAYRQSVGSGAALAFLCNPHNPTGTVMESREVTTFIDSMNQNNIIPIIDEAYVHFAGETRYSILAAIRQGAQAIMLRTFSKAFGLAGLRVGFATVGRSAQALPFRVNRFAQRLVAEVLTLGAVDNTVACVRGWLRGIMAAFDAGGIDYLPTATNFICFKPPLGSEALLARAQTNAIRVRDCAPFGMPCWIRASIGQESDRDTLLELLQLPGVTVLEP</sequence>
<evidence type="ECO:0000256" key="2">
    <source>
        <dbReference type="ARBA" id="ARBA00005011"/>
    </source>
</evidence>
<evidence type="ECO:0000256" key="5">
    <source>
        <dbReference type="ARBA" id="ARBA00022576"/>
    </source>
</evidence>
<comment type="pathway">
    <text evidence="2">Amino-acid biosynthesis; L-histidine biosynthesis; L-histidine from 5-phospho-alpha-D-ribose 1-diphosphate: step 7/9.</text>
</comment>
<keyword evidence="5 13" id="KW-0032">Aminotransferase</keyword>
<dbReference type="Gene3D" id="3.40.640.10">
    <property type="entry name" value="Type I PLP-dependent aspartate aminotransferase-like (Major domain)"/>
    <property type="match status" value="1"/>
</dbReference>
<dbReference type="InterPro" id="IPR015424">
    <property type="entry name" value="PyrdxlP-dep_Trfase"/>
</dbReference>
<evidence type="ECO:0000256" key="3">
    <source>
        <dbReference type="ARBA" id="ARBA00007970"/>
    </source>
</evidence>
<dbReference type="InterPro" id="IPR015422">
    <property type="entry name" value="PyrdxlP-dep_Trfase_small"/>
</dbReference>
<dbReference type="RefSeq" id="WP_215669200.1">
    <property type="nucleotide sequence ID" value="NZ_JAFJYC010000001.1"/>
</dbReference>
<comment type="catalytic activity">
    <reaction evidence="10">
        <text>L-histidinol phosphate + 2-oxoglutarate = 3-(imidazol-4-yl)-2-oxopropyl phosphate + L-glutamate</text>
        <dbReference type="Rhea" id="RHEA:23744"/>
        <dbReference type="ChEBI" id="CHEBI:16810"/>
        <dbReference type="ChEBI" id="CHEBI:29985"/>
        <dbReference type="ChEBI" id="CHEBI:57766"/>
        <dbReference type="ChEBI" id="CHEBI:57980"/>
        <dbReference type="EC" id="2.6.1.9"/>
    </reaction>
</comment>
<name>A0ABS5YAI2_9GAMM</name>
<accession>A0ABS5YAI2</accession>
<reference evidence="13 14" key="1">
    <citation type="journal article" date="2021" name="Genome Biol. Evol.">
        <title>The evolution of interdependence in a four-way mealybug symbiosis.</title>
        <authorList>
            <person name="Garber A.I."/>
            <person name="Kupper M."/>
            <person name="Laetsch D.R."/>
            <person name="Weldon S.R."/>
            <person name="Ladinsky M.S."/>
            <person name="Bjorkman P.J."/>
            <person name="McCutcheon J.P."/>
        </authorList>
    </citation>
    <scope>NUCLEOTIDE SEQUENCE [LARGE SCALE GENOMIC DNA]</scope>
    <source>
        <strain evidence="13">SOD</strain>
    </source>
</reference>
<dbReference type="PROSITE" id="PS00599">
    <property type="entry name" value="AA_TRANSFER_CLASS_2"/>
    <property type="match status" value="1"/>
</dbReference>
<dbReference type="Proteomes" id="UP000811282">
    <property type="component" value="Unassembled WGS sequence"/>
</dbReference>
<gene>
    <name evidence="13" type="ORF">JZM24_07410</name>
</gene>
<dbReference type="Pfam" id="PF00155">
    <property type="entry name" value="Aminotran_1_2"/>
    <property type="match status" value="1"/>
</dbReference>
<organism evidence="13 14">
    <name type="scientific">Candidatus Sodalis endolongispinus</name>
    <dbReference type="NCBI Taxonomy" id="2812662"/>
    <lineage>
        <taxon>Bacteria</taxon>
        <taxon>Pseudomonadati</taxon>
        <taxon>Pseudomonadota</taxon>
        <taxon>Gammaproteobacteria</taxon>
        <taxon>Enterobacterales</taxon>
        <taxon>Bruguierivoracaceae</taxon>
        <taxon>Sodalis</taxon>
    </lineage>
</organism>
<dbReference type="InterPro" id="IPR050106">
    <property type="entry name" value="HistidinolP_aminotransfase"/>
</dbReference>
<dbReference type="EMBL" id="JAFJYC010000001">
    <property type="protein sequence ID" value="MBT9432009.1"/>
    <property type="molecule type" value="Genomic_DNA"/>
</dbReference>
<evidence type="ECO:0000259" key="12">
    <source>
        <dbReference type="Pfam" id="PF00155"/>
    </source>
</evidence>
<evidence type="ECO:0000256" key="4">
    <source>
        <dbReference type="ARBA" id="ARBA00012748"/>
    </source>
</evidence>
<proteinExistence type="inferred from homology"/>
<evidence type="ECO:0000256" key="9">
    <source>
        <dbReference type="ARBA" id="ARBA00023102"/>
    </source>
</evidence>
<dbReference type="InterPro" id="IPR015421">
    <property type="entry name" value="PyrdxlP-dep_Trfase_major"/>
</dbReference>
<keyword evidence="7" id="KW-0808">Transferase</keyword>
<evidence type="ECO:0000256" key="8">
    <source>
        <dbReference type="ARBA" id="ARBA00022898"/>
    </source>
</evidence>
<comment type="caution">
    <text evidence="13">The sequence shown here is derived from an EMBL/GenBank/DDBJ whole genome shotgun (WGS) entry which is preliminary data.</text>
</comment>
<dbReference type="GO" id="GO:0008483">
    <property type="term" value="F:transaminase activity"/>
    <property type="evidence" value="ECO:0007669"/>
    <property type="project" value="UniProtKB-KW"/>
</dbReference>
<evidence type="ECO:0000256" key="11">
    <source>
        <dbReference type="RuleBase" id="RU003693"/>
    </source>
</evidence>
<keyword evidence="9" id="KW-0368">Histidine biosynthesis</keyword>